<reference evidence="2" key="2">
    <citation type="submission" date="2018-02" db="UniProtKB">
        <authorList>
            <consortium name="EnsemblPlants"/>
        </authorList>
    </citation>
    <scope>IDENTIFICATION</scope>
    <source>
        <strain evidence="2">Williams 82</strain>
    </source>
</reference>
<dbReference type="PANTHER" id="PTHR47481:SF34">
    <property type="entry name" value="CCHC-TYPE DOMAIN-CONTAINING PROTEIN"/>
    <property type="match status" value="1"/>
</dbReference>
<gene>
    <name evidence="1" type="ORF">GLYMA_15G145100</name>
</gene>
<evidence type="ECO:0008006" key="4">
    <source>
        <dbReference type="Google" id="ProtNLM"/>
    </source>
</evidence>
<evidence type="ECO:0000313" key="1">
    <source>
        <dbReference type="EMBL" id="KRH12001.1"/>
    </source>
</evidence>
<dbReference type="PANTHER" id="PTHR47481">
    <property type="match status" value="1"/>
</dbReference>
<protein>
    <recommendedName>
        <fullName evidence="4">Retrotransposon gag domain-containing protein</fullName>
    </recommendedName>
</protein>
<name>A0A0R0G1E2_SOYBN</name>
<dbReference type="EMBL" id="CM000848">
    <property type="protein sequence ID" value="KRH12001.1"/>
    <property type="molecule type" value="Genomic_DNA"/>
</dbReference>
<dbReference type="OMA" id="FEYLNGI"/>
<keyword evidence="3" id="KW-1185">Reference proteome</keyword>
<evidence type="ECO:0000313" key="2">
    <source>
        <dbReference type="EnsemblPlants" id="KRH12001"/>
    </source>
</evidence>
<dbReference type="Gramene" id="KRH12001">
    <property type="protein sequence ID" value="KRH12001"/>
    <property type="gene ID" value="GLYMA_15G145100"/>
</dbReference>
<sequence>MLGNVKTSKEAWDILHKLFASKTRPRIMHLKECLSRFTEASKPIFEYLNGIKLILNELTLVSSPLDDVDIVIHTSNGLGAEYREVSVPLLGKIQPALRNSMISLLTLRIT</sequence>
<accession>A0A0R0G1E2</accession>
<dbReference type="Pfam" id="PF14223">
    <property type="entry name" value="Retrotran_gag_2"/>
    <property type="match status" value="1"/>
</dbReference>
<dbReference type="AlphaFoldDB" id="A0A0R0G1E2"/>
<reference evidence="1 2" key="1">
    <citation type="journal article" date="2010" name="Nature">
        <title>Genome sequence of the palaeopolyploid soybean.</title>
        <authorList>
            <person name="Schmutz J."/>
            <person name="Cannon S.B."/>
            <person name="Schlueter J."/>
            <person name="Ma J."/>
            <person name="Mitros T."/>
            <person name="Nelson W."/>
            <person name="Hyten D.L."/>
            <person name="Song Q."/>
            <person name="Thelen J.J."/>
            <person name="Cheng J."/>
            <person name="Xu D."/>
            <person name="Hellsten U."/>
            <person name="May G.D."/>
            <person name="Yu Y."/>
            <person name="Sakurai T."/>
            <person name="Umezawa T."/>
            <person name="Bhattacharyya M.K."/>
            <person name="Sandhu D."/>
            <person name="Valliyodan B."/>
            <person name="Lindquist E."/>
            <person name="Peto M."/>
            <person name="Grant D."/>
            <person name="Shu S."/>
            <person name="Goodstein D."/>
            <person name="Barry K."/>
            <person name="Futrell-Griggs M."/>
            <person name="Abernathy B."/>
            <person name="Du J."/>
            <person name="Tian Z."/>
            <person name="Zhu L."/>
            <person name="Gill N."/>
            <person name="Joshi T."/>
            <person name="Libault M."/>
            <person name="Sethuraman A."/>
            <person name="Zhang X.-C."/>
            <person name="Shinozaki K."/>
            <person name="Nguyen H.T."/>
            <person name="Wing R.A."/>
            <person name="Cregan P."/>
            <person name="Specht J."/>
            <person name="Grimwood J."/>
            <person name="Rokhsar D."/>
            <person name="Stacey G."/>
            <person name="Shoemaker R.C."/>
            <person name="Jackson S.A."/>
        </authorList>
    </citation>
    <scope>NUCLEOTIDE SEQUENCE</scope>
    <source>
        <strain evidence="2">cv. Williams 82</strain>
        <tissue evidence="1">Callus</tissue>
    </source>
</reference>
<dbReference type="EnsemblPlants" id="KRH12001">
    <property type="protein sequence ID" value="KRH12001"/>
    <property type="gene ID" value="GLYMA_15G145100"/>
</dbReference>
<reference evidence="1" key="3">
    <citation type="submission" date="2018-07" db="EMBL/GenBank/DDBJ databases">
        <title>WGS assembly of Glycine max.</title>
        <authorList>
            <person name="Schmutz J."/>
            <person name="Cannon S."/>
            <person name="Schlueter J."/>
            <person name="Ma J."/>
            <person name="Mitros T."/>
            <person name="Nelson W."/>
            <person name="Hyten D."/>
            <person name="Song Q."/>
            <person name="Thelen J."/>
            <person name="Cheng J."/>
            <person name="Xu D."/>
            <person name="Hellsten U."/>
            <person name="May G."/>
            <person name="Yu Y."/>
            <person name="Sakurai T."/>
            <person name="Umezawa T."/>
            <person name="Bhattacharyya M."/>
            <person name="Sandhu D."/>
            <person name="Valliyodan B."/>
            <person name="Lindquist E."/>
            <person name="Peto M."/>
            <person name="Grant D."/>
            <person name="Shu S."/>
            <person name="Goodstein D."/>
            <person name="Barry K."/>
            <person name="Futrell-Griggs M."/>
            <person name="Abernathy B."/>
            <person name="Du J."/>
            <person name="Tian Z."/>
            <person name="Zhu L."/>
            <person name="Gill N."/>
            <person name="Joshi T."/>
            <person name="Libault M."/>
            <person name="Sethuraman A."/>
            <person name="Zhang X."/>
            <person name="Shinozaki K."/>
            <person name="Nguyen H."/>
            <person name="Wing R."/>
            <person name="Cregan P."/>
            <person name="Specht J."/>
            <person name="Grimwood J."/>
            <person name="Rokhsar D."/>
            <person name="Stacey G."/>
            <person name="Shoemaker R."/>
            <person name="Jackson S."/>
        </authorList>
    </citation>
    <scope>NUCLEOTIDE SEQUENCE</scope>
    <source>
        <tissue evidence="1">Callus</tissue>
    </source>
</reference>
<dbReference type="Proteomes" id="UP000008827">
    <property type="component" value="Chromosome 15"/>
</dbReference>
<evidence type="ECO:0000313" key="3">
    <source>
        <dbReference type="Proteomes" id="UP000008827"/>
    </source>
</evidence>
<dbReference type="InParanoid" id="A0A0R0G1E2"/>
<organism evidence="1">
    <name type="scientific">Glycine max</name>
    <name type="common">Soybean</name>
    <name type="synonym">Glycine hispida</name>
    <dbReference type="NCBI Taxonomy" id="3847"/>
    <lineage>
        <taxon>Eukaryota</taxon>
        <taxon>Viridiplantae</taxon>
        <taxon>Streptophyta</taxon>
        <taxon>Embryophyta</taxon>
        <taxon>Tracheophyta</taxon>
        <taxon>Spermatophyta</taxon>
        <taxon>Magnoliopsida</taxon>
        <taxon>eudicotyledons</taxon>
        <taxon>Gunneridae</taxon>
        <taxon>Pentapetalae</taxon>
        <taxon>rosids</taxon>
        <taxon>fabids</taxon>
        <taxon>Fabales</taxon>
        <taxon>Fabaceae</taxon>
        <taxon>Papilionoideae</taxon>
        <taxon>50 kb inversion clade</taxon>
        <taxon>NPAAA clade</taxon>
        <taxon>indigoferoid/millettioid clade</taxon>
        <taxon>Phaseoleae</taxon>
        <taxon>Glycine</taxon>
        <taxon>Glycine subgen. Soja</taxon>
    </lineage>
</organism>
<proteinExistence type="predicted"/>